<dbReference type="EMBL" id="KQ090405">
    <property type="protein sequence ID" value="KMS96158.1"/>
    <property type="molecule type" value="Genomic_DNA"/>
</dbReference>
<name>A0A0J8B880_BETVV</name>
<reference evidence="1 2" key="1">
    <citation type="journal article" date="2014" name="Nature">
        <title>The genome of the recently domesticated crop plant sugar beet (Beta vulgaris).</title>
        <authorList>
            <person name="Dohm J.C."/>
            <person name="Minoche A.E."/>
            <person name="Holtgrawe D."/>
            <person name="Capella-Gutierrez S."/>
            <person name="Zakrzewski F."/>
            <person name="Tafer H."/>
            <person name="Rupp O."/>
            <person name="Sorensen T.R."/>
            <person name="Stracke R."/>
            <person name="Reinhardt R."/>
            <person name="Goesmann A."/>
            <person name="Kraft T."/>
            <person name="Schulz B."/>
            <person name="Stadler P.F."/>
            <person name="Schmidt T."/>
            <person name="Gabaldon T."/>
            <person name="Lehrach H."/>
            <person name="Weisshaar B."/>
            <person name="Himmelbauer H."/>
        </authorList>
    </citation>
    <scope>NUCLEOTIDE SEQUENCE [LARGE SCALE GENOMIC DNA]</scope>
    <source>
        <tissue evidence="1">Taproot</tissue>
    </source>
</reference>
<dbReference type="Gramene" id="KMS96158">
    <property type="protein sequence ID" value="KMS96158"/>
    <property type="gene ID" value="BVRB_001640"/>
</dbReference>
<organism evidence="1 2">
    <name type="scientific">Beta vulgaris subsp. vulgaris</name>
    <name type="common">Beet</name>
    <dbReference type="NCBI Taxonomy" id="3555"/>
    <lineage>
        <taxon>Eukaryota</taxon>
        <taxon>Viridiplantae</taxon>
        <taxon>Streptophyta</taxon>
        <taxon>Embryophyta</taxon>
        <taxon>Tracheophyta</taxon>
        <taxon>Spermatophyta</taxon>
        <taxon>Magnoliopsida</taxon>
        <taxon>eudicotyledons</taxon>
        <taxon>Gunneridae</taxon>
        <taxon>Pentapetalae</taxon>
        <taxon>Caryophyllales</taxon>
        <taxon>Chenopodiaceae</taxon>
        <taxon>Betoideae</taxon>
        <taxon>Beta</taxon>
    </lineage>
</organism>
<gene>
    <name evidence="1" type="ORF">BVRB_001640</name>
</gene>
<evidence type="ECO:0000313" key="2">
    <source>
        <dbReference type="Proteomes" id="UP000035740"/>
    </source>
</evidence>
<accession>A0A0J8B880</accession>
<sequence length="48" mass="5516">MRASKYEFLVSKKKNYLRTAVSGVGRSCVTCRASRCRCKCCFSLHDKH</sequence>
<dbReference type="AlphaFoldDB" id="A0A0J8B880"/>
<evidence type="ECO:0000313" key="1">
    <source>
        <dbReference type="EMBL" id="KMS96158.1"/>
    </source>
</evidence>
<protein>
    <submittedName>
        <fullName evidence="1">Uncharacterized protein</fullName>
    </submittedName>
</protein>
<proteinExistence type="predicted"/>
<keyword evidence="2" id="KW-1185">Reference proteome</keyword>
<dbReference type="Proteomes" id="UP000035740">
    <property type="component" value="Unassembled WGS sequence"/>
</dbReference>